<protein>
    <submittedName>
        <fullName evidence="1">Uncharacterized protein</fullName>
    </submittedName>
</protein>
<comment type="caution">
    <text evidence="1">The sequence shown here is derived from an EMBL/GenBank/DDBJ whole genome shotgun (WGS) entry which is preliminary data.</text>
</comment>
<dbReference type="Proteomes" id="UP000003639">
    <property type="component" value="Unassembled WGS sequence"/>
</dbReference>
<evidence type="ECO:0000313" key="2">
    <source>
        <dbReference type="Proteomes" id="UP000003639"/>
    </source>
</evidence>
<reference evidence="1 2" key="2">
    <citation type="submission" date="2007-06" db="EMBL/GenBank/DDBJ databases">
        <title>Draft genome sequence of Pseudoflavonifractor capillosus ATCC 29799.</title>
        <authorList>
            <person name="Sudarsanam P."/>
            <person name="Ley R."/>
            <person name="Guruge J."/>
            <person name="Turnbaugh P.J."/>
            <person name="Mahowald M."/>
            <person name="Liep D."/>
            <person name="Gordon J."/>
        </authorList>
    </citation>
    <scope>NUCLEOTIDE SEQUENCE [LARGE SCALE GENOMIC DNA]</scope>
    <source>
        <strain evidence="1 2">ATCC 29799</strain>
    </source>
</reference>
<dbReference type="AlphaFoldDB" id="A6P2Y4"/>
<sequence length="64" mass="7362">MCPLLMPFPFGNFLLPYCNLSVSKLQEFSLSFPVALRKSAEKCPYRSSTGTFCLCYFCYWALMV</sequence>
<gene>
    <name evidence="1" type="ORF">BACCAP_04869</name>
</gene>
<accession>A6P2Y4</accession>
<name>A6P2Y4_9FIRM</name>
<organism evidence="1 2">
    <name type="scientific">Pseudoflavonifractor capillosus ATCC 29799</name>
    <dbReference type="NCBI Taxonomy" id="411467"/>
    <lineage>
        <taxon>Bacteria</taxon>
        <taxon>Bacillati</taxon>
        <taxon>Bacillota</taxon>
        <taxon>Clostridia</taxon>
        <taxon>Eubacteriales</taxon>
        <taxon>Oscillospiraceae</taxon>
        <taxon>Pseudoflavonifractor</taxon>
    </lineage>
</organism>
<keyword evidence="2" id="KW-1185">Reference proteome</keyword>
<evidence type="ECO:0000313" key="1">
    <source>
        <dbReference type="EMBL" id="EDM97344.1"/>
    </source>
</evidence>
<reference evidence="1 2" key="1">
    <citation type="submission" date="2007-04" db="EMBL/GenBank/DDBJ databases">
        <authorList>
            <person name="Fulton L."/>
            <person name="Clifton S."/>
            <person name="Fulton B."/>
            <person name="Xu J."/>
            <person name="Minx P."/>
            <person name="Pepin K.H."/>
            <person name="Johnson M."/>
            <person name="Thiruvilangam P."/>
            <person name="Bhonagiri V."/>
            <person name="Nash W.E."/>
            <person name="Mardis E.R."/>
            <person name="Wilson R.K."/>
        </authorList>
    </citation>
    <scope>NUCLEOTIDE SEQUENCE [LARGE SCALE GENOMIC DNA]</scope>
    <source>
        <strain evidence="1 2">ATCC 29799</strain>
    </source>
</reference>
<proteinExistence type="predicted"/>
<dbReference type="EMBL" id="AAXG02000059">
    <property type="protein sequence ID" value="EDM97344.1"/>
    <property type="molecule type" value="Genomic_DNA"/>
</dbReference>